<dbReference type="Gene3D" id="3.50.50.100">
    <property type="match status" value="1"/>
</dbReference>
<keyword evidence="9" id="KW-1185">Reference proteome</keyword>
<keyword evidence="2" id="KW-0285">Flavoprotein</keyword>
<dbReference type="GO" id="GO:0005739">
    <property type="term" value="C:mitochondrion"/>
    <property type="evidence" value="ECO:0007669"/>
    <property type="project" value="UniProtKB-ARBA"/>
</dbReference>
<sequence length="596" mass="67169">MQLVGISAGKAVEITDRYGTPALLYKRVKRHRSSSFDDLLLGEKRKWTSAVSSSLSTLVVSIHPILYSCQIRKKIGSKGSDTHIQQKCRIQSKMMWVRKGLTPWFHGVPTVMTRGACQILGRVERHMAYTLYVPGPYRKGAFLCFLTSGIRGLGKSKSETEPLPKKMNFPSLRRFTSQAAPAKKKLVVLGTGWAGFRLIHDVDTKLYDVTVVSPRNHFLFTPLLTSTTVGTLEFRGVIEPIRNNRLKVDYVQANCVGVDADKREIEVEACYGDIHIEEHSQERFRIPFDELVISVGALPNTFNIPGVHEYCCFLKQVSDARTIRNRILECFERACHPSVSEEERRNLLHFVIVGGGPTSVEFAAELHDFLKQDVHKLYPQHAKLVQISLIEAGKKLLSTFDSNLSDYTAKQFRSRNIDVRTGVSVKEVTRDTIHLSDGSVLSHSLVVWSTGVGPTPLVKSLQQFEKDRSGRLFVDEDLRVVPHVWAAGDCAAFREAALPPTAQVAQQQGKYLSKALNRVARGEKLENFHYHDMGMLAYIGGRKALVDTPLVKNSGFLSWIMWNTAYITKLLSFRNMIIIPIYWAKSFVFGRDVARF</sequence>
<keyword evidence="4" id="KW-0560">Oxidoreductase</keyword>
<evidence type="ECO:0000256" key="5">
    <source>
        <dbReference type="ARBA" id="ARBA00023027"/>
    </source>
</evidence>
<dbReference type="InParanoid" id="A0A2P6NW99"/>
<dbReference type="Proteomes" id="UP000241769">
    <property type="component" value="Unassembled WGS sequence"/>
</dbReference>
<evidence type="ECO:0000256" key="4">
    <source>
        <dbReference type="ARBA" id="ARBA00023002"/>
    </source>
</evidence>
<feature type="domain" description="FAD/NAD(P)-binding" evidence="6">
    <location>
        <begin position="185"/>
        <end position="509"/>
    </location>
</feature>
<protein>
    <submittedName>
        <fullName evidence="8">Uncharacterized protein</fullName>
    </submittedName>
</protein>
<evidence type="ECO:0000256" key="2">
    <source>
        <dbReference type="ARBA" id="ARBA00022630"/>
    </source>
</evidence>
<keyword evidence="3" id="KW-0274">FAD</keyword>
<accession>A0A2P6NW99</accession>
<evidence type="ECO:0000313" key="9">
    <source>
        <dbReference type="Proteomes" id="UP000241769"/>
    </source>
</evidence>
<dbReference type="Pfam" id="PF07992">
    <property type="entry name" value="Pyr_redox_2"/>
    <property type="match status" value="1"/>
</dbReference>
<gene>
    <name evidence="8" type="ORF">PROFUN_04053</name>
</gene>
<evidence type="ECO:0000256" key="1">
    <source>
        <dbReference type="ARBA" id="ARBA00005272"/>
    </source>
</evidence>
<dbReference type="PANTHER" id="PTHR43706:SF13">
    <property type="entry name" value="NADH DEHYDROGENASE-RELATED"/>
    <property type="match status" value="1"/>
</dbReference>
<dbReference type="GO" id="GO:0003954">
    <property type="term" value="F:NADH dehydrogenase activity"/>
    <property type="evidence" value="ECO:0007669"/>
    <property type="project" value="InterPro"/>
</dbReference>
<name>A0A2P6NW99_9EUKA</name>
<dbReference type="InterPro" id="IPR023753">
    <property type="entry name" value="FAD/NAD-binding_dom"/>
</dbReference>
<dbReference type="OrthoDB" id="3244603at2759"/>
<feature type="domain" description="External alternative NADH-ubiquinone oxidoreductase-like C-terminal" evidence="7">
    <location>
        <begin position="534"/>
        <end position="592"/>
    </location>
</feature>
<evidence type="ECO:0000259" key="7">
    <source>
        <dbReference type="Pfam" id="PF22366"/>
    </source>
</evidence>
<reference evidence="8 9" key="1">
    <citation type="journal article" date="2018" name="Genome Biol. Evol.">
        <title>Multiple Roots of Fruiting Body Formation in Amoebozoa.</title>
        <authorList>
            <person name="Hillmann F."/>
            <person name="Forbes G."/>
            <person name="Novohradska S."/>
            <person name="Ferling I."/>
            <person name="Riege K."/>
            <person name="Groth M."/>
            <person name="Westermann M."/>
            <person name="Marz M."/>
            <person name="Spaller T."/>
            <person name="Winckler T."/>
            <person name="Schaap P."/>
            <person name="Glockner G."/>
        </authorList>
    </citation>
    <scope>NUCLEOTIDE SEQUENCE [LARGE SCALE GENOMIC DNA]</scope>
    <source>
        <strain evidence="8 9">Jena</strain>
    </source>
</reference>
<keyword evidence="5" id="KW-0520">NAD</keyword>
<organism evidence="8 9">
    <name type="scientific">Planoprotostelium fungivorum</name>
    <dbReference type="NCBI Taxonomy" id="1890364"/>
    <lineage>
        <taxon>Eukaryota</taxon>
        <taxon>Amoebozoa</taxon>
        <taxon>Evosea</taxon>
        <taxon>Variosea</taxon>
        <taxon>Cavosteliida</taxon>
        <taxon>Cavosteliaceae</taxon>
        <taxon>Planoprotostelium</taxon>
    </lineage>
</organism>
<dbReference type="InterPro" id="IPR036188">
    <property type="entry name" value="FAD/NAD-bd_sf"/>
</dbReference>
<dbReference type="FunCoup" id="A0A2P6NW99">
    <property type="interactions" value="1"/>
</dbReference>
<dbReference type="AlphaFoldDB" id="A0A2P6NW99"/>
<comment type="caution">
    <text evidence="8">The sequence shown here is derived from an EMBL/GenBank/DDBJ whole genome shotgun (WGS) entry which is preliminary data.</text>
</comment>
<evidence type="ECO:0000256" key="3">
    <source>
        <dbReference type="ARBA" id="ARBA00022827"/>
    </source>
</evidence>
<evidence type="ECO:0000313" key="8">
    <source>
        <dbReference type="EMBL" id="PRP88230.1"/>
    </source>
</evidence>
<proteinExistence type="inferred from homology"/>
<dbReference type="SUPFAM" id="SSF51905">
    <property type="entry name" value="FAD/NAD(P)-binding domain"/>
    <property type="match status" value="1"/>
</dbReference>
<dbReference type="PANTHER" id="PTHR43706">
    <property type="entry name" value="NADH DEHYDROGENASE"/>
    <property type="match status" value="1"/>
</dbReference>
<dbReference type="InterPro" id="IPR045024">
    <property type="entry name" value="NDH-2"/>
</dbReference>
<dbReference type="EMBL" id="MDYQ01000013">
    <property type="protein sequence ID" value="PRP88230.1"/>
    <property type="molecule type" value="Genomic_DNA"/>
</dbReference>
<evidence type="ECO:0000259" key="6">
    <source>
        <dbReference type="Pfam" id="PF07992"/>
    </source>
</evidence>
<comment type="similarity">
    <text evidence="1">Belongs to the NADH dehydrogenase family.</text>
</comment>
<dbReference type="PRINTS" id="PR00368">
    <property type="entry name" value="FADPNR"/>
</dbReference>
<dbReference type="InterPro" id="IPR054585">
    <property type="entry name" value="NDH2-like_C"/>
</dbReference>
<dbReference type="STRING" id="1890364.A0A2P6NW99"/>
<dbReference type="Pfam" id="PF22366">
    <property type="entry name" value="NDH2_C"/>
    <property type="match status" value="1"/>
</dbReference>